<dbReference type="AlphaFoldDB" id="A0A183D058"/>
<reference evidence="4" key="1">
    <citation type="submission" date="2016-06" db="UniProtKB">
        <authorList>
            <consortium name="WormBaseParasite"/>
        </authorList>
    </citation>
    <scope>IDENTIFICATION</scope>
</reference>
<evidence type="ECO:0000313" key="3">
    <source>
        <dbReference type="Proteomes" id="UP000271098"/>
    </source>
</evidence>
<dbReference type="WBParaSite" id="GPUH_0000210401-mRNA-1">
    <property type="protein sequence ID" value="GPUH_0000210401-mRNA-1"/>
    <property type="gene ID" value="GPUH_0000210401"/>
</dbReference>
<dbReference type="GO" id="GO:0098793">
    <property type="term" value="C:presynapse"/>
    <property type="evidence" value="ECO:0007669"/>
    <property type="project" value="GOC"/>
</dbReference>
<organism evidence="4">
    <name type="scientific">Gongylonema pulchrum</name>
    <dbReference type="NCBI Taxonomy" id="637853"/>
    <lineage>
        <taxon>Eukaryota</taxon>
        <taxon>Metazoa</taxon>
        <taxon>Ecdysozoa</taxon>
        <taxon>Nematoda</taxon>
        <taxon>Chromadorea</taxon>
        <taxon>Rhabditida</taxon>
        <taxon>Spirurina</taxon>
        <taxon>Spiruromorpha</taxon>
        <taxon>Spiruroidea</taxon>
        <taxon>Gongylonematidae</taxon>
        <taxon>Gongylonema</taxon>
    </lineage>
</organism>
<dbReference type="Pfam" id="PF25040">
    <property type="entry name" value="BLTP1_C"/>
    <property type="match status" value="1"/>
</dbReference>
<dbReference type="EMBL" id="UYRT01002943">
    <property type="protein sequence ID" value="VDK32157.1"/>
    <property type="molecule type" value="Genomic_DNA"/>
</dbReference>
<reference evidence="2 3" key="2">
    <citation type="submission" date="2018-11" db="EMBL/GenBank/DDBJ databases">
        <authorList>
            <consortium name="Pathogen Informatics"/>
        </authorList>
    </citation>
    <scope>NUCLEOTIDE SEQUENCE [LARGE SCALE GENOMIC DNA]</scope>
</reference>
<dbReference type="Proteomes" id="UP000271098">
    <property type="component" value="Unassembled WGS sequence"/>
</dbReference>
<evidence type="ECO:0000313" key="2">
    <source>
        <dbReference type="EMBL" id="VDK32157.1"/>
    </source>
</evidence>
<dbReference type="InterPro" id="IPR033616">
    <property type="entry name" value="BLTP1"/>
</dbReference>
<keyword evidence="3" id="KW-1185">Reference proteome</keyword>
<dbReference type="GO" id="GO:0048488">
    <property type="term" value="P:synaptic vesicle endocytosis"/>
    <property type="evidence" value="ECO:0007669"/>
    <property type="project" value="TreeGrafter"/>
</dbReference>
<sequence>MDLLLQLPSLKLVAIARHGNISSDLDVSLSLRSFSICLYNPHQPSPVDAFALTLDKLIIGVSRSAILLRGSTNVKITGAISIGLATFSYDMRRLSELIAFPRPWYRRAIARRLLLGRTQQSSLNASDYHGYF</sequence>
<gene>
    <name evidence="2" type="ORF">GPUH_LOCUS2099</name>
</gene>
<dbReference type="PANTHER" id="PTHR31640">
    <property type="entry name" value="TRANSMEMBRANE PROTEIN KIAA1109"/>
    <property type="match status" value="1"/>
</dbReference>
<dbReference type="InterPro" id="IPR056742">
    <property type="entry name" value="BLTP1_C"/>
</dbReference>
<evidence type="ECO:0000259" key="1">
    <source>
        <dbReference type="Pfam" id="PF25040"/>
    </source>
</evidence>
<protein>
    <recommendedName>
        <fullName evidence="1">Bridge-like lipid transfer protein family member 1 C-terminal domain-containing protein</fullName>
    </recommendedName>
</protein>
<feature type="domain" description="Bridge-like lipid transfer protein family member 1 C-terminal" evidence="1">
    <location>
        <begin position="70"/>
        <end position="123"/>
    </location>
</feature>
<proteinExistence type="predicted"/>
<name>A0A183D058_9BILA</name>
<accession>A0A183D058</accession>
<dbReference type="PANTHER" id="PTHR31640:SF1">
    <property type="entry name" value="BRIDGE-LIKE LIPID TRANSFER PROTEIN FAMILY MEMBER 1"/>
    <property type="match status" value="1"/>
</dbReference>
<dbReference type="OrthoDB" id="10051416at2759"/>
<evidence type="ECO:0000313" key="4">
    <source>
        <dbReference type="WBParaSite" id="GPUH_0000210401-mRNA-1"/>
    </source>
</evidence>